<dbReference type="RefSeq" id="XP_024686455.1">
    <property type="nucleotide sequence ID" value="XM_024824430.1"/>
</dbReference>
<gene>
    <name evidence="1" type="ORF">P174DRAFT_415655</name>
</gene>
<reference evidence="2" key="1">
    <citation type="journal article" date="2018" name="Proc. Natl. Acad. Sci. U.S.A.">
        <title>Linking secondary metabolites to gene clusters through genome sequencing of six diverse Aspergillus species.</title>
        <authorList>
            <person name="Kaerboelling I."/>
            <person name="Vesth T.C."/>
            <person name="Frisvad J.C."/>
            <person name="Nybo J.L."/>
            <person name="Theobald S."/>
            <person name="Kuo A."/>
            <person name="Bowyer P."/>
            <person name="Matsuda Y."/>
            <person name="Mondo S."/>
            <person name="Lyhne E.K."/>
            <person name="Kogle M.E."/>
            <person name="Clum A."/>
            <person name="Lipzen A."/>
            <person name="Salamov A."/>
            <person name="Ngan C.Y."/>
            <person name="Daum C."/>
            <person name="Chiniquy J."/>
            <person name="Barry K."/>
            <person name="LaButti K."/>
            <person name="Haridas S."/>
            <person name="Simmons B.A."/>
            <person name="Magnuson J.K."/>
            <person name="Mortensen U.H."/>
            <person name="Larsen T.O."/>
            <person name="Grigoriev I.V."/>
            <person name="Baker S.E."/>
            <person name="Andersen M.R."/>
        </authorList>
    </citation>
    <scope>NUCLEOTIDE SEQUENCE [LARGE SCALE GENOMIC DNA]</scope>
    <source>
        <strain evidence="2">IBT 16806</strain>
    </source>
</reference>
<evidence type="ECO:0000313" key="2">
    <source>
        <dbReference type="Proteomes" id="UP000234474"/>
    </source>
</evidence>
<dbReference type="EMBL" id="MSZS01000001">
    <property type="protein sequence ID" value="PKX97860.1"/>
    <property type="molecule type" value="Genomic_DNA"/>
</dbReference>
<sequence>MGSIGSRERFANSVQYTPLWAPAAGEEIDNFAVSKRVMTFLKARQVWNVVSQRPDSQFKFDLNTARPWAA</sequence>
<dbReference type="Proteomes" id="UP000234474">
    <property type="component" value="Unassembled WGS sequence"/>
</dbReference>
<proteinExistence type="predicted"/>
<accession>A0A2I1CJR0</accession>
<organism evidence="1 2">
    <name type="scientific">Aspergillus novofumigatus (strain IBT 16806)</name>
    <dbReference type="NCBI Taxonomy" id="1392255"/>
    <lineage>
        <taxon>Eukaryota</taxon>
        <taxon>Fungi</taxon>
        <taxon>Dikarya</taxon>
        <taxon>Ascomycota</taxon>
        <taxon>Pezizomycotina</taxon>
        <taxon>Eurotiomycetes</taxon>
        <taxon>Eurotiomycetidae</taxon>
        <taxon>Eurotiales</taxon>
        <taxon>Aspergillaceae</taxon>
        <taxon>Aspergillus</taxon>
        <taxon>Aspergillus subgen. Fumigati</taxon>
    </lineage>
</organism>
<name>A0A2I1CJR0_ASPN1</name>
<dbReference type="AlphaFoldDB" id="A0A2I1CJR0"/>
<comment type="caution">
    <text evidence="1">The sequence shown here is derived from an EMBL/GenBank/DDBJ whole genome shotgun (WGS) entry which is preliminary data.</text>
</comment>
<dbReference type="GeneID" id="36531755"/>
<keyword evidence="2" id="KW-1185">Reference proteome</keyword>
<evidence type="ECO:0000313" key="1">
    <source>
        <dbReference type="EMBL" id="PKX97860.1"/>
    </source>
</evidence>
<dbReference type="OrthoDB" id="4364246at2759"/>
<dbReference type="VEuPathDB" id="FungiDB:P174DRAFT_415655"/>
<protein>
    <submittedName>
        <fullName evidence="1">Uncharacterized protein</fullName>
    </submittedName>
</protein>